<dbReference type="PANTHER" id="PTHR10815:SF5">
    <property type="entry name" value="METHYLATED-DNA--PROTEIN-CYSTEINE METHYLTRANSFERASE"/>
    <property type="match status" value="1"/>
</dbReference>
<dbReference type="EC" id="2.1.1.63" evidence="9"/>
<protein>
    <recommendedName>
        <fullName evidence="9">Methylated-DNA--protein-cysteine methyltransferase</fullName>
        <ecNumber evidence="9">2.1.1.63</ecNumber>
    </recommendedName>
    <alternativeName>
        <fullName evidence="9">6-O-methylguanine-DNA methyltransferase</fullName>
        <shortName evidence="9">MGMT</shortName>
    </alternativeName>
    <alternativeName>
        <fullName evidence="9">O-6-methylguanine-DNA-alkyltransferase</fullName>
    </alternativeName>
</protein>
<evidence type="ECO:0000256" key="2">
    <source>
        <dbReference type="ARBA" id="ARBA00008711"/>
    </source>
</evidence>
<dbReference type="AlphaFoldDB" id="A0A091AX66"/>
<proteinExistence type="inferred from homology"/>
<evidence type="ECO:0000256" key="6">
    <source>
        <dbReference type="ARBA" id="ARBA00022763"/>
    </source>
</evidence>
<dbReference type="InterPro" id="IPR023546">
    <property type="entry name" value="MGMT"/>
</dbReference>
<dbReference type="OrthoDB" id="9802228at2"/>
<dbReference type="GO" id="GO:0003908">
    <property type="term" value="F:methylated-DNA-[protein]-cysteine S-methyltransferase activity"/>
    <property type="evidence" value="ECO:0007669"/>
    <property type="project" value="UniProtKB-UniRule"/>
</dbReference>
<evidence type="ECO:0000256" key="7">
    <source>
        <dbReference type="ARBA" id="ARBA00023204"/>
    </source>
</evidence>
<dbReference type="HAMAP" id="MF_00772">
    <property type="entry name" value="OGT"/>
    <property type="match status" value="1"/>
</dbReference>
<evidence type="ECO:0000256" key="9">
    <source>
        <dbReference type="HAMAP-Rule" id="MF_00772"/>
    </source>
</evidence>
<comment type="similarity">
    <text evidence="2 9">Belongs to the MGMT family.</text>
</comment>
<evidence type="ECO:0000256" key="8">
    <source>
        <dbReference type="ARBA" id="ARBA00049348"/>
    </source>
</evidence>
<evidence type="ECO:0000259" key="11">
    <source>
        <dbReference type="Pfam" id="PF02870"/>
    </source>
</evidence>
<evidence type="ECO:0000256" key="3">
    <source>
        <dbReference type="ARBA" id="ARBA00022490"/>
    </source>
</evidence>
<keyword evidence="5 9" id="KW-0808">Transferase</keyword>
<dbReference type="GO" id="GO:0005737">
    <property type="term" value="C:cytoplasm"/>
    <property type="evidence" value="ECO:0007669"/>
    <property type="project" value="UniProtKB-SubCell"/>
</dbReference>
<dbReference type="NCBIfam" id="TIGR00589">
    <property type="entry name" value="ogt"/>
    <property type="match status" value="1"/>
</dbReference>
<dbReference type="Pfam" id="PF01035">
    <property type="entry name" value="DNA_binding_1"/>
    <property type="match status" value="1"/>
</dbReference>
<dbReference type="InterPro" id="IPR036217">
    <property type="entry name" value="MethylDNA_cys_MeTrfase_DNAb"/>
</dbReference>
<evidence type="ECO:0000256" key="5">
    <source>
        <dbReference type="ARBA" id="ARBA00022679"/>
    </source>
</evidence>
<dbReference type="SUPFAM" id="SSF46767">
    <property type="entry name" value="Methylated DNA-protein cysteine methyltransferase, C-terminal domain"/>
    <property type="match status" value="1"/>
</dbReference>
<keyword evidence="6 9" id="KW-0227">DNA damage</keyword>
<dbReference type="InterPro" id="IPR014048">
    <property type="entry name" value="MethylDNA_cys_MeTrfase_DNA-bd"/>
</dbReference>
<evidence type="ECO:0000256" key="4">
    <source>
        <dbReference type="ARBA" id="ARBA00022603"/>
    </source>
</evidence>
<comment type="catalytic activity">
    <reaction evidence="1 9">
        <text>a 4-O-methyl-thymidine in DNA + L-cysteinyl-[protein] = a thymidine in DNA + S-methyl-L-cysteinyl-[protein]</text>
        <dbReference type="Rhea" id="RHEA:53428"/>
        <dbReference type="Rhea" id="RHEA-COMP:10131"/>
        <dbReference type="Rhea" id="RHEA-COMP:10132"/>
        <dbReference type="Rhea" id="RHEA-COMP:13555"/>
        <dbReference type="Rhea" id="RHEA-COMP:13556"/>
        <dbReference type="ChEBI" id="CHEBI:29950"/>
        <dbReference type="ChEBI" id="CHEBI:82612"/>
        <dbReference type="ChEBI" id="CHEBI:137386"/>
        <dbReference type="ChEBI" id="CHEBI:137387"/>
        <dbReference type="EC" id="2.1.1.63"/>
    </reaction>
</comment>
<dbReference type="InterPro" id="IPR036388">
    <property type="entry name" value="WH-like_DNA-bd_sf"/>
</dbReference>
<reference evidence="12 13" key="1">
    <citation type="submission" date="2013-09" db="EMBL/GenBank/DDBJ databases">
        <title>Genome sequencing of Arenimonas oryziterrae.</title>
        <authorList>
            <person name="Chen F."/>
            <person name="Wang G."/>
        </authorList>
    </citation>
    <scope>NUCLEOTIDE SEQUENCE [LARGE SCALE GENOMIC DNA]</scope>
    <source>
        <strain evidence="12 13">YC6267</strain>
    </source>
</reference>
<comment type="caution">
    <text evidence="12">The sequence shown here is derived from an EMBL/GenBank/DDBJ whole genome shotgun (WGS) entry which is preliminary data.</text>
</comment>
<dbReference type="GO" id="GO:0032259">
    <property type="term" value="P:methylation"/>
    <property type="evidence" value="ECO:0007669"/>
    <property type="project" value="UniProtKB-KW"/>
</dbReference>
<dbReference type="RefSeq" id="WP_022969054.1">
    <property type="nucleotide sequence ID" value="NZ_ATVD01000002.1"/>
</dbReference>
<dbReference type="Pfam" id="PF02870">
    <property type="entry name" value="Methyltransf_1N"/>
    <property type="match status" value="1"/>
</dbReference>
<feature type="domain" description="Methylguanine DNA methyltransferase ribonuclease-like" evidence="11">
    <location>
        <begin position="6"/>
        <end position="71"/>
    </location>
</feature>
<feature type="active site" description="Nucleophile; methyl group acceptor" evidence="9">
    <location>
        <position position="126"/>
    </location>
</feature>
<dbReference type="InterPro" id="IPR036631">
    <property type="entry name" value="MGMT_N_sf"/>
</dbReference>
<comment type="miscellaneous">
    <text evidence="9">This enzyme catalyzes only one turnover and therefore is not strictly catalytic. According to one definition, an enzyme is a biocatalyst that acts repeatedly and over many reaction cycles.</text>
</comment>
<dbReference type="STRING" id="1121015.GCA_000420545_01418"/>
<dbReference type="Gene3D" id="1.10.10.10">
    <property type="entry name" value="Winged helix-like DNA-binding domain superfamily/Winged helix DNA-binding domain"/>
    <property type="match status" value="1"/>
</dbReference>
<dbReference type="PROSITE" id="PS00374">
    <property type="entry name" value="MGMT"/>
    <property type="match status" value="1"/>
</dbReference>
<keyword evidence="4 9" id="KW-0489">Methyltransferase</keyword>
<dbReference type="Proteomes" id="UP000029385">
    <property type="component" value="Unassembled WGS sequence"/>
</dbReference>
<dbReference type="Gene3D" id="3.30.160.70">
    <property type="entry name" value="Methylated DNA-protein cysteine methyltransferase domain"/>
    <property type="match status" value="1"/>
</dbReference>
<keyword evidence="7 9" id="KW-0234">DNA repair</keyword>
<name>A0A091AX66_9GAMM</name>
<dbReference type="eggNOG" id="COG0350">
    <property type="taxonomic scope" value="Bacteria"/>
</dbReference>
<keyword evidence="3 9" id="KW-0963">Cytoplasm</keyword>
<feature type="domain" description="Methylated-DNA-[protein]-cysteine S-methyltransferase DNA binding" evidence="10">
    <location>
        <begin position="75"/>
        <end position="155"/>
    </location>
</feature>
<evidence type="ECO:0000256" key="1">
    <source>
        <dbReference type="ARBA" id="ARBA00001286"/>
    </source>
</evidence>
<dbReference type="PANTHER" id="PTHR10815">
    <property type="entry name" value="METHYLATED-DNA--PROTEIN-CYSTEINE METHYLTRANSFERASE"/>
    <property type="match status" value="1"/>
</dbReference>
<evidence type="ECO:0000313" key="12">
    <source>
        <dbReference type="EMBL" id="KFN44883.1"/>
    </source>
</evidence>
<organism evidence="12 13">
    <name type="scientific">Arenimonas oryziterrae DSM 21050 = YC6267</name>
    <dbReference type="NCBI Taxonomy" id="1121015"/>
    <lineage>
        <taxon>Bacteria</taxon>
        <taxon>Pseudomonadati</taxon>
        <taxon>Pseudomonadota</taxon>
        <taxon>Gammaproteobacteria</taxon>
        <taxon>Lysobacterales</taxon>
        <taxon>Lysobacteraceae</taxon>
        <taxon>Arenimonas</taxon>
    </lineage>
</organism>
<evidence type="ECO:0000259" key="10">
    <source>
        <dbReference type="Pfam" id="PF01035"/>
    </source>
</evidence>
<dbReference type="GO" id="GO:0006307">
    <property type="term" value="P:DNA alkylation repair"/>
    <property type="evidence" value="ECO:0007669"/>
    <property type="project" value="UniProtKB-UniRule"/>
</dbReference>
<accession>A0A091AX66</accession>
<comment type="catalytic activity">
    <reaction evidence="8 9">
        <text>a 6-O-methyl-2'-deoxyguanosine in DNA + L-cysteinyl-[protein] = S-methyl-L-cysteinyl-[protein] + a 2'-deoxyguanosine in DNA</text>
        <dbReference type="Rhea" id="RHEA:24000"/>
        <dbReference type="Rhea" id="RHEA-COMP:10131"/>
        <dbReference type="Rhea" id="RHEA-COMP:10132"/>
        <dbReference type="Rhea" id="RHEA-COMP:11367"/>
        <dbReference type="Rhea" id="RHEA-COMP:11368"/>
        <dbReference type="ChEBI" id="CHEBI:29950"/>
        <dbReference type="ChEBI" id="CHEBI:82612"/>
        <dbReference type="ChEBI" id="CHEBI:85445"/>
        <dbReference type="ChEBI" id="CHEBI:85448"/>
        <dbReference type="EC" id="2.1.1.63"/>
    </reaction>
</comment>
<sequence>MWFDQFDTPIGLLTIAGEPQALRHVLFPSNRHDIGDRSGWKRDGAPLRAAREQLLAYFEGERRQFDLPLDPVGTPFQRRVWTVLAEIPFGATWSYGDVARRLGEPKAVRAVGAANGRNPLPILLPCHRVIGADGSLTGFGGGLPIKQFLLAHEGVGTPQASLAF</sequence>
<gene>
    <name evidence="12" type="ORF">N789_02370</name>
</gene>
<dbReference type="SUPFAM" id="SSF53155">
    <property type="entry name" value="Methylated DNA-protein cysteine methyltransferase domain"/>
    <property type="match status" value="1"/>
</dbReference>
<comment type="subcellular location">
    <subcellularLocation>
        <location evidence="9">Cytoplasm</location>
    </subcellularLocation>
</comment>
<dbReference type="InterPro" id="IPR001497">
    <property type="entry name" value="MethylDNA_cys_MeTrfase_AS"/>
</dbReference>
<comment type="function">
    <text evidence="9">Involved in the cellular defense against the biological effects of O6-methylguanine (O6-MeG) and O4-methylthymine (O4-MeT) in DNA. Repairs the methylated nucleobase in DNA by stoichiometrically transferring the methyl group to a cysteine residue in the enzyme. This is a suicide reaction: the enzyme is irreversibly inactivated.</text>
</comment>
<dbReference type="InterPro" id="IPR008332">
    <property type="entry name" value="MethylG_MeTrfase_N"/>
</dbReference>
<dbReference type="EMBL" id="AVCI01000001">
    <property type="protein sequence ID" value="KFN44883.1"/>
    <property type="molecule type" value="Genomic_DNA"/>
</dbReference>
<dbReference type="FunFam" id="1.10.10.10:FF:000214">
    <property type="entry name" value="Methylated-DNA--protein-cysteine methyltransferase"/>
    <property type="match status" value="1"/>
</dbReference>
<dbReference type="CDD" id="cd06445">
    <property type="entry name" value="ATase"/>
    <property type="match status" value="1"/>
</dbReference>
<evidence type="ECO:0000313" key="13">
    <source>
        <dbReference type="Proteomes" id="UP000029385"/>
    </source>
</evidence>
<keyword evidence="13" id="KW-1185">Reference proteome</keyword>
<dbReference type="PATRIC" id="fig|1121015.4.peg.467"/>